<dbReference type="Proteomes" id="UP000254572">
    <property type="component" value="Unassembled WGS sequence"/>
</dbReference>
<evidence type="ECO:0000256" key="1">
    <source>
        <dbReference type="ARBA" id="ARBA00022692"/>
    </source>
</evidence>
<evidence type="ECO:0000256" key="4">
    <source>
        <dbReference type="SAM" id="Phobius"/>
    </source>
</evidence>
<accession>A0A381DZT5</accession>
<dbReference type="PANTHER" id="PTHR33507:SF3">
    <property type="entry name" value="INNER MEMBRANE PROTEIN YBBJ"/>
    <property type="match status" value="1"/>
</dbReference>
<evidence type="ECO:0000256" key="3">
    <source>
        <dbReference type="ARBA" id="ARBA00023136"/>
    </source>
</evidence>
<feature type="domain" description="NfeD-like C-terminal" evidence="5">
    <location>
        <begin position="91"/>
        <end position="141"/>
    </location>
</feature>
<keyword evidence="7" id="KW-1185">Reference proteome</keyword>
<dbReference type="InterPro" id="IPR002810">
    <property type="entry name" value="NfeD-like_C"/>
</dbReference>
<keyword evidence="3 4" id="KW-0472">Membrane</keyword>
<dbReference type="GO" id="GO:0005886">
    <property type="term" value="C:plasma membrane"/>
    <property type="evidence" value="ECO:0007669"/>
    <property type="project" value="TreeGrafter"/>
</dbReference>
<feature type="transmembrane region" description="Helical" evidence="4">
    <location>
        <begin position="6"/>
        <end position="22"/>
    </location>
</feature>
<evidence type="ECO:0000313" key="7">
    <source>
        <dbReference type="Proteomes" id="UP000254572"/>
    </source>
</evidence>
<proteinExistence type="predicted"/>
<feature type="transmembrane region" description="Helical" evidence="4">
    <location>
        <begin position="27"/>
        <end position="44"/>
    </location>
</feature>
<dbReference type="InterPro" id="IPR036259">
    <property type="entry name" value="MFS_trans_sf"/>
</dbReference>
<evidence type="ECO:0000256" key="2">
    <source>
        <dbReference type="ARBA" id="ARBA00022989"/>
    </source>
</evidence>
<keyword evidence="1 4" id="KW-0812">Transmembrane</keyword>
<organism evidence="6 7">
    <name type="scientific">Cardiobacterium valvarum</name>
    <dbReference type="NCBI Taxonomy" id="194702"/>
    <lineage>
        <taxon>Bacteria</taxon>
        <taxon>Pseudomonadati</taxon>
        <taxon>Pseudomonadota</taxon>
        <taxon>Gammaproteobacteria</taxon>
        <taxon>Cardiobacteriales</taxon>
        <taxon>Cardiobacteriaceae</taxon>
        <taxon>Cardiobacterium</taxon>
    </lineage>
</organism>
<dbReference type="Pfam" id="PF01957">
    <property type="entry name" value="NfeD"/>
    <property type="match status" value="1"/>
</dbReference>
<keyword evidence="2 4" id="KW-1133">Transmembrane helix</keyword>
<evidence type="ECO:0000313" key="6">
    <source>
        <dbReference type="EMBL" id="SUX19040.1"/>
    </source>
</evidence>
<dbReference type="EMBL" id="UFUW01000001">
    <property type="protein sequence ID" value="SUX19040.1"/>
    <property type="molecule type" value="Genomic_DNA"/>
</dbReference>
<sequence length="167" mass="18885">MFEPAYWNWLILTGVFILIEVLTVSFFFLFWGLAALVLVIITFAAPGLDWHWQGAIFAALSLIAILLWRQLARRWQSRKDDAASLLNKRGAQYIGREYTLDTPVENGYGKLKIGDSLWTINGENLPAGTTIIITAAEDNHLHYRKKITPMCAPEPHKHRRVGLSPPG</sequence>
<protein>
    <submittedName>
        <fullName evidence="6">Inner membrane protein ybbJ</fullName>
    </submittedName>
</protein>
<evidence type="ECO:0000259" key="5">
    <source>
        <dbReference type="Pfam" id="PF01957"/>
    </source>
</evidence>
<reference evidence="6 7" key="1">
    <citation type="submission" date="2018-06" db="EMBL/GenBank/DDBJ databases">
        <authorList>
            <consortium name="Pathogen Informatics"/>
            <person name="Doyle S."/>
        </authorList>
    </citation>
    <scope>NUCLEOTIDE SEQUENCE [LARGE SCALE GENOMIC DNA]</scope>
    <source>
        <strain evidence="6 7">NCTC13294</strain>
    </source>
</reference>
<gene>
    <name evidence="6" type="primary">ybbJ</name>
    <name evidence="6" type="ORF">NCTC13294_00419</name>
</gene>
<dbReference type="SUPFAM" id="SSF103473">
    <property type="entry name" value="MFS general substrate transporter"/>
    <property type="match status" value="1"/>
</dbReference>
<dbReference type="InterPro" id="IPR052165">
    <property type="entry name" value="Membrane_assoc_protease"/>
</dbReference>
<feature type="transmembrane region" description="Helical" evidence="4">
    <location>
        <begin position="50"/>
        <end position="68"/>
    </location>
</feature>
<dbReference type="RefSeq" id="WP_245951000.1">
    <property type="nucleotide sequence ID" value="NZ_JBHLZC010000001.1"/>
</dbReference>
<dbReference type="PANTHER" id="PTHR33507">
    <property type="entry name" value="INNER MEMBRANE PROTEIN YBBJ"/>
    <property type="match status" value="1"/>
</dbReference>
<name>A0A381DZT5_9GAMM</name>
<dbReference type="AlphaFoldDB" id="A0A381DZT5"/>